<feature type="compositionally biased region" description="Low complexity" evidence="9">
    <location>
        <begin position="20"/>
        <end position="39"/>
    </location>
</feature>
<comment type="function">
    <text evidence="8">First step of mRNA capping. Converts the 5'-triphosphate end of a nascent mRNA chain into a diphosphate end.</text>
</comment>
<dbReference type="eggNOG" id="ENOG502RZAX">
    <property type="taxonomic scope" value="Eukaryota"/>
</dbReference>
<keyword evidence="8" id="KW-0506">mRNA capping</keyword>
<evidence type="ECO:0000256" key="8">
    <source>
        <dbReference type="RuleBase" id="RU367053"/>
    </source>
</evidence>
<feature type="domain" description="mRNA triphosphatase Cet1-like" evidence="10">
    <location>
        <begin position="121"/>
        <end position="327"/>
    </location>
</feature>
<dbReference type="EC" id="3.6.1.74" evidence="8"/>
<keyword evidence="6 8" id="KW-0539">Nucleus</keyword>
<dbReference type="AlphaFoldDB" id="A0A0L0TBT7"/>
<evidence type="ECO:0000256" key="4">
    <source>
        <dbReference type="ARBA" id="ARBA00022664"/>
    </source>
</evidence>
<keyword evidence="12" id="KW-1185">Reference proteome</keyword>
<keyword evidence="4 8" id="KW-0507">mRNA processing</keyword>
<dbReference type="GO" id="GO:0006370">
    <property type="term" value="P:7-methylguanosine mRNA capping"/>
    <property type="evidence" value="ECO:0007669"/>
    <property type="project" value="UniProtKB-UniRule"/>
</dbReference>
<comment type="subcellular location">
    <subcellularLocation>
        <location evidence="2 8">Nucleus</location>
    </subcellularLocation>
</comment>
<dbReference type="InterPro" id="IPR033469">
    <property type="entry name" value="CYTH-like_dom_sf"/>
</dbReference>
<dbReference type="VEuPathDB" id="FungiDB:AMAG_16706"/>
<evidence type="ECO:0000256" key="5">
    <source>
        <dbReference type="ARBA" id="ARBA00022801"/>
    </source>
</evidence>
<dbReference type="EMBL" id="GG745378">
    <property type="protein sequence ID" value="KNE72222.1"/>
    <property type="molecule type" value="Genomic_DNA"/>
</dbReference>
<dbReference type="Gene3D" id="3.20.100.10">
    <property type="entry name" value="mRNA triphosphatase Cet1-like"/>
    <property type="match status" value="1"/>
</dbReference>
<dbReference type="InterPro" id="IPR004206">
    <property type="entry name" value="mRNA_triPase_Cet1"/>
</dbReference>
<evidence type="ECO:0000313" key="12">
    <source>
        <dbReference type="Proteomes" id="UP000054350"/>
    </source>
</evidence>
<comment type="catalytic activity">
    <reaction evidence="7">
        <text>a 5'-end triphospho-ribonucleoside in mRNA + H2O = a 5'-end diphospho-ribonucleoside in mRNA + phosphate + H(+)</text>
        <dbReference type="Rhea" id="RHEA:67004"/>
        <dbReference type="Rhea" id="RHEA-COMP:17164"/>
        <dbReference type="Rhea" id="RHEA-COMP:17165"/>
        <dbReference type="ChEBI" id="CHEBI:15377"/>
        <dbReference type="ChEBI" id="CHEBI:15378"/>
        <dbReference type="ChEBI" id="CHEBI:43474"/>
        <dbReference type="ChEBI" id="CHEBI:167616"/>
        <dbReference type="ChEBI" id="CHEBI:167618"/>
        <dbReference type="EC" id="3.6.1.74"/>
    </reaction>
    <physiologicalReaction direction="left-to-right" evidence="7">
        <dbReference type="Rhea" id="RHEA:67005"/>
    </physiologicalReaction>
</comment>
<dbReference type="PANTHER" id="PTHR28118:SF1">
    <property type="entry name" value="POLYNUCLEOTIDE 5'-TRIPHOSPHATASE CTL1-RELATED"/>
    <property type="match status" value="1"/>
</dbReference>
<dbReference type="SUPFAM" id="SSF55154">
    <property type="entry name" value="CYTH-like phosphatases"/>
    <property type="match status" value="1"/>
</dbReference>
<evidence type="ECO:0000259" key="10">
    <source>
        <dbReference type="Pfam" id="PF02940"/>
    </source>
</evidence>
<dbReference type="STRING" id="578462.A0A0L0TBT7"/>
<dbReference type="GO" id="GO:0004651">
    <property type="term" value="F:polynucleotide 5'-phosphatase activity"/>
    <property type="evidence" value="ECO:0007669"/>
    <property type="project" value="UniProtKB-UniRule"/>
</dbReference>
<dbReference type="Pfam" id="PF02940">
    <property type="entry name" value="mRNA_triPase"/>
    <property type="match status" value="1"/>
</dbReference>
<dbReference type="OrthoDB" id="272147at2759"/>
<proteinExistence type="inferred from homology"/>
<dbReference type="OMA" id="ECKNEAR"/>
<gene>
    <name evidence="11" type="ORF">AMAG_16706</name>
</gene>
<dbReference type="CDD" id="cd07470">
    <property type="entry name" value="CYTH-like_mRNA_RTPase"/>
    <property type="match status" value="1"/>
</dbReference>
<evidence type="ECO:0000256" key="3">
    <source>
        <dbReference type="ARBA" id="ARBA00006345"/>
    </source>
</evidence>
<evidence type="ECO:0000256" key="2">
    <source>
        <dbReference type="ARBA" id="ARBA00004123"/>
    </source>
</evidence>
<reference evidence="11 12" key="1">
    <citation type="submission" date="2009-11" db="EMBL/GenBank/DDBJ databases">
        <title>Annotation of Allomyces macrogynus ATCC 38327.</title>
        <authorList>
            <consortium name="The Broad Institute Genome Sequencing Platform"/>
            <person name="Russ C."/>
            <person name="Cuomo C."/>
            <person name="Burger G."/>
            <person name="Gray M.W."/>
            <person name="Holland P.W.H."/>
            <person name="King N."/>
            <person name="Lang F.B.F."/>
            <person name="Roger A.J."/>
            <person name="Ruiz-Trillo I."/>
            <person name="Young S.K."/>
            <person name="Zeng Q."/>
            <person name="Gargeya S."/>
            <person name="Fitzgerald M."/>
            <person name="Haas B."/>
            <person name="Abouelleil A."/>
            <person name="Alvarado L."/>
            <person name="Arachchi H.M."/>
            <person name="Berlin A."/>
            <person name="Chapman S.B."/>
            <person name="Gearin G."/>
            <person name="Goldberg J."/>
            <person name="Griggs A."/>
            <person name="Gujja S."/>
            <person name="Hansen M."/>
            <person name="Heiman D."/>
            <person name="Howarth C."/>
            <person name="Larimer J."/>
            <person name="Lui A."/>
            <person name="MacDonald P.J.P."/>
            <person name="McCowen C."/>
            <person name="Montmayeur A."/>
            <person name="Murphy C."/>
            <person name="Neiman D."/>
            <person name="Pearson M."/>
            <person name="Priest M."/>
            <person name="Roberts A."/>
            <person name="Saif S."/>
            <person name="Shea T."/>
            <person name="Sisk P."/>
            <person name="Stolte C."/>
            <person name="Sykes S."/>
            <person name="Wortman J."/>
            <person name="Nusbaum C."/>
            <person name="Birren B."/>
        </authorList>
    </citation>
    <scope>NUCLEOTIDE SEQUENCE [LARGE SCALE GENOMIC DNA]</scope>
    <source>
        <strain evidence="11 12">ATCC 38327</strain>
    </source>
</reference>
<dbReference type="InterPro" id="IPR037009">
    <property type="entry name" value="mRNA_triPase_Cet1_sf"/>
</dbReference>
<feature type="compositionally biased region" description="Pro residues" evidence="9">
    <location>
        <begin position="80"/>
        <end position="97"/>
    </location>
</feature>
<organism evidence="11 12">
    <name type="scientific">Allomyces macrogynus (strain ATCC 38327)</name>
    <name type="common">Allomyces javanicus var. macrogynus</name>
    <dbReference type="NCBI Taxonomy" id="578462"/>
    <lineage>
        <taxon>Eukaryota</taxon>
        <taxon>Fungi</taxon>
        <taxon>Fungi incertae sedis</taxon>
        <taxon>Blastocladiomycota</taxon>
        <taxon>Blastocladiomycetes</taxon>
        <taxon>Blastocladiales</taxon>
        <taxon>Blastocladiaceae</taxon>
        <taxon>Allomyces</taxon>
    </lineage>
</organism>
<evidence type="ECO:0000256" key="1">
    <source>
        <dbReference type="ARBA" id="ARBA00001946"/>
    </source>
</evidence>
<dbReference type="GO" id="GO:0031533">
    <property type="term" value="C:mRNA capping enzyme complex"/>
    <property type="evidence" value="ECO:0007669"/>
    <property type="project" value="UniProtKB-UniRule"/>
</dbReference>
<evidence type="ECO:0000256" key="9">
    <source>
        <dbReference type="SAM" id="MobiDB-lite"/>
    </source>
</evidence>
<accession>A0A0L0TBT7</accession>
<reference evidence="12" key="2">
    <citation type="submission" date="2009-11" db="EMBL/GenBank/DDBJ databases">
        <title>The Genome Sequence of Allomyces macrogynus strain ATCC 38327.</title>
        <authorList>
            <consortium name="The Broad Institute Genome Sequencing Platform"/>
            <person name="Russ C."/>
            <person name="Cuomo C."/>
            <person name="Shea T."/>
            <person name="Young S.K."/>
            <person name="Zeng Q."/>
            <person name="Koehrsen M."/>
            <person name="Haas B."/>
            <person name="Borodovsky M."/>
            <person name="Guigo R."/>
            <person name="Alvarado L."/>
            <person name="Berlin A."/>
            <person name="Borenstein D."/>
            <person name="Chen Z."/>
            <person name="Engels R."/>
            <person name="Freedman E."/>
            <person name="Gellesch M."/>
            <person name="Goldberg J."/>
            <person name="Griggs A."/>
            <person name="Gujja S."/>
            <person name="Heiman D."/>
            <person name="Hepburn T."/>
            <person name="Howarth C."/>
            <person name="Jen D."/>
            <person name="Larson L."/>
            <person name="Lewis B."/>
            <person name="Mehta T."/>
            <person name="Park D."/>
            <person name="Pearson M."/>
            <person name="Roberts A."/>
            <person name="Saif S."/>
            <person name="Shenoy N."/>
            <person name="Sisk P."/>
            <person name="Stolte C."/>
            <person name="Sykes S."/>
            <person name="Walk T."/>
            <person name="White J."/>
            <person name="Yandava C."/>
            <person name="Burger G."/>
            <person name="Gray M.W."/>
            <person name="Holland P.W.H."/>
            <person name="King N."/>
            <person name="Lang F.B.F."/>
            <person name="Roger A.J."/>
            <person name="Ruiz-Trillo I."/>
            <person name="Lander E."/>
            <person name="Nusbaum C."/>
        </authorList>
    </citation>
    <scope>NUCLEOTIDE SEQUENCE [LARGE SCALE GENOMIC DNA]</scope>
    <source>
        <strain evidence="12">ATCC 38327</strain>
    </source>
</reference>
<protein>
    <recommendedName>
        <fullName evidence="8">mRNA-capping enzyme subunit beta</fullName>
        <ecNumber evidence="8">3.6.1.74</ecNumber>
    </recommendedName>
    <alternativeName>
        <fullName evidence="8">mRNA 5'-phosphatase</fullName>
    </alternativeName>
    <alternativeName>
        <fullName evidence="8">mRNA 5'-triphosphate monophosphatase</fullName>
    </alternativeName>
</protein>
<dbReference type="GO" id="GO:0140818">
    <property type="term" value="F:mRNA 5'-triphosphate monophosphatase activity"/>
    <property type="evidence" value="ECO:0007669"/>
    <property type="project" value="UniProtKB-EC"/>
</dbReference>
<dbReference type="Proteomes" id="UP000054350">
    <property type="component" value="Unassembled WGS sequence"/>
</dbReference>
<evidence type="ECO:0000313" key="11">
    <source>
        <dbReference type="EMBL" id="KNE72222.1"/>
    </source>
</evidence>
<name>A0A0L0TBT7_ALLM3</name>
<keyword evidence="5 8" id="KW-0378">Hydrolase</keyword>
<evidence type="ECO:0000256" key="7">
    <source>
        <dbReference type="ARBA" id="ARBA00047740"/>
    </source>
</evidence>
<feature type="region of interest" description="Disordered" evidence="9">
    <location>
        <begin position="1"/>
        <end position="112"/>
    </location>
</feature>
<sequence length="373" mass="40679">MDSAPATPPCAGDAPSNGLAASPSAPTTSTSASSAASSTMNTPTVRPAKRQRPADDDVDGAVYAAAQALPPSGTISTAARPPPPSVAAPRPAPPRPAPSAASPPRTPPTPANIFGERAIPDVHRQIADFIYMTLNEHRPPLALDAPVEIEAKLGRIIDKRTGQRLALPVRSETVVVDTTELRFESDMTVAQHKAFNGVLNQLVQRGKLRYRHSKEIDVFYRKGRDDKVRVTLEGKTRQVLPGRTITKQRLASLDVYCPSAPLDYRISINLEIPTKIPTEVMPDTRERHKDRLSYTHELVQVDLTQVTIKVGPNDPNPQLSHELEVEFIDAAKAILHEKQVMDQRGPQGGSRLLENIVHLVENVRLLADKARPF</sequence>
<comment type="similarity">
    <text evidence="3 8">Belongs to the fungal TPase family.</text>
</comment>
<evidence type="ECO:0000256" key="6">
    <source>
        <dbReference type="ARBA" id="ARBA00023242"/>
    </source>
</evidence>
<comment type="subunit">
    <text evidence="8">Heterodimer. The mRNA-capping enzyme is composed of two separate chains alpha and beta, respectively a mRNA guanylyltransferase and an mRNA 5'-triphosphate monophosphatase.</text>
</comment>
<dbReference type="PANTHER" id="PTHR28118">
    <property type="entry name" value="POLYNUCLEOTIDE 5'-TRIPHOSPHATASE-RELATED"/>
    <property type="match status" value="1"/>
</dbReference>
<comment type="cofactor">
    <cofactor evidence="1 8">
        <name>Mg(2+)</name>
        <dbReference type="ChEBI" id="CHEBI:18420"/>
    </cofactor>
</comment>
<dbReference type="InterPro" id="IPR040343">
    <property type="entry name" value="Cet1/Ctl1"/>
</dbReference>